<organism evidence="2 3">
    <name type="scientific">Streptococcus suis</name>
    <dbReference type="NCBI Taxonomy" id="1307"/>
    <lineage>
        <taxon>Bacteria</taxon>
        <taxon>Bacillati</taxon>
        <taxon>Bacillota</taxon>
        <taxon>Bacilli</taxon>
        <taxon>Lactobacillales</taxon>
        <taxon>Streptococcaceae</taxon>
        <taxon>Streptococcus</taxon>
    </lineage>
</organism>
<proteinExistence type="predicted"/>
<evidence type="ECO:0000313" key="3">
    <source>
        <dbReference type="Proteomes" id="UP000074903"/>
    </source>
</evidence>
<sequence length="75" mass="8580">MKKESILFTLCLVFLTITLAVFLFVDSHLTYGLEFLKPVAYLLVGSAITACIIYLIHFYQRKIRSPNGFLICFSN</sequence>
<keyword evidence="1" id="KW-0472">Membrane</keyword>
<dbReference type="AlphaFoldDB" id="A0A116R4T6"/>
<gene>
    <name evidence="2" type="ORF">ERS132531_00690</name>
</gene>
<name>A0A116R4T6_STRSU</name>
<reference evidence="2 3" key="1">
    <citation type="submission" date="2016-02" db="EMBL/GenBank/DDBJ databases">
        <authorList>
            <consortium name="Pathogen Informatics"/>
        </authorList>
    </citation>
    <scope>NUCLEOTIDE SEQUENCE [LARGE SCALE GENOMIC DNA]</scope>
    <source>
        <strain evidence="2 3">SS993</strain>
    </source>
</reference>
<accession>A0A116R4T6</accession>
<keyword evidence="1" id="KW-1133">Transmembrane helix</keyword>
<dbReference type="Proteomes" id="UP000074903">
    <property type="component" value="Unassembled WGS sequence"/>
</dbReference>
<protein>
    <submittedName>
        <fullName evidence="2">Uncharacterized protein</fullName>
    </submittedName>
</protein>
<feature type="transmembrane region" description="Helical" evidence="1">
    <location>
        <begin position="40"/>
        <end position="59"/>
    </location>
</feature>
<keyword evidence="1" id="KW-0812">Transmembrane</keyword>
<feature type="transmembrane region" description="Helical" evidence="1">
    <location>
        <begin position="7"/>
        <end position="25"/>
    </location>
</feature>
<dbReference type="EMBL" id="FILX01000007">
    <property type="protein sequence ID" value="CYX48509.1"/>
    <property type="molecule type" value="Genomic_DNA"/>
</dbReference>
<evidence type="ECO:0000313" key="2">
    <source>
        <dbReference type="EMBL" id="CYX48509.1"/>
    </source>
</evidence>
<dbReference type="RefSeq" id="WP_044764893.1">
    <property type="nucleotide sequence ID" value="NZ_CEHB01000046.1"/>
</dbReference>
<evidence type="ECO:0000256" key="1">
    <source>
        <dbReference type="SAM" id="Phobius"/>
    </source>
</evidence>